<protein>
    <submittedName>
        <fullName evidence="4">Uncharacterized protein</fullName>
    </submittedName>
</protein>
<evidence type="ECO:0000313" key="5">
    <source>
        <dbReference type="Proteomes" id="UP001386955"/>
    </source>
</evidence>
<comment type="similarity">
    <text evidence="1">Belongs to the plant acyltransferase family.</text>
</comment>
<dbReference type="PANTHER" id="PTHR31623">
    <property type="entry name" value="F21J9.9"/>
    <property type="match status" value="1"/>
</dbReference>
<evidence type="ECO:0000256" key="3">
    <source>
        <dbReference type="ARBA" id="ARBA00023315"/>
    </source>
</evidence>
<dbReference type="Proteomes" id="UP001386955">
    <property type="component" value="Unassembled WGS sequence"/>
</dbReference>
<dbReference type="InterPro" id="IPR023213">
    <property type="entry name" value="CAT-like_dom_sf"/>
</dbReference>
<keyword evidence="2" id="KW-0808">Transferase</keyword>
<name>A0AAN9SGT1_PSOTE</name>
<sequence>MKTEIVSKATIKPSSPTPHHLQNFKLSLLDQLAPSFYVPILFFYSTPFGINTNTISHNLKTSLSQILTLYYPFCGTLRGNSTIECNDEGVPFIESRLPIELSNVMKNPTLYVNELFPCDPYNPKEGTLGNCIMEVQLNHFMCGGVALAVCFSHKTVDGSTAASFLIDWAAISSKKYNEKIAPPKLQEGEKIFPTRKIEMDMTEGMFGDKNIATKRFIFNSTNISKLRQKLTRFNFNPTRVEAITALIWKSSLEAAKASSGEKKFPAFMISHAINIRSRIVPTLSNHSVGNLWYPAMSQLVEVEEEMGLYDLVTRVREMLENIAENYLTLLQGDEFYKVIENLKEAKVMALEKGVSCYVFSSWVRFGFYEVDFGWGKPSYVQTIGVPIKNVVILMGRKVGDDDDGIEAWVTLSTRDMVQFEQNPELLEFVSIDP</sequence>
<proteinExistence type="inferred from homology"/>
<evidence type="ECO:0000256" key="1">
    <source>
        <dbReference type="ARBA" id="ARBA00009861"/>
    </source>
</evidence>
<dbReference type="Gene3D" id="3.30.559.10">
    <property type="entry name" value="Chloramphenicol acetyltransferase-like domain"/>
    <property type="match status" value="2"/>
</dbReference>
<reference evidence="4 5" key="1">
    <citation type="submission" date="2024-01" db="EMBL/GenBank/DDBJ databases">
        <title>The genomes of 5 underutilized Papilionoideae crops provide insights into root nodulation and disease resistanc.</title>
        <authorList>
            <person name="Jiang F."/>
        </authorList>
    </citation>
    <scope>NUCLEOTIDE SEQUENCE [LARGE SCALE GENOMIC DNA]</scope>
    <source>
        <strain evidence="4">DUOXIRENSHENG_FW03</strain>
        <tissue evidence="4">Leaves</tissue>
    </source>
</reference>
<gene>
    <name evidence="4" type="ORF">VNO78_21571</name>
</gene>
<organism evidence="4 5">
    <name type="scientific">Psophocarpus tetragonolobus</name>
    <name type="common">Winged bean</name>
    <name type="synonym">Dolichos tetragonolobus</name>
    <dbReference type="NCBI Taxonomy" id="3891"/>
    <lineage>
        <taxon>Eukaryota</taxon>
        <taxon>Viridiplantae</taxon>
        <taxon>Streptophyta</taxon>
        <taxon>Embryophyta</taxon>
        <taxon>Tracheophyta</taxon>
        <taxon>Spermatophyta</taxon>
        <taxon>Magnoliopsida</taxon>
        <taxon>eudicotyledons</taxon>
        <taxon>Gunneridae</taxon>
        <taxon>Pentapetalae</taxon>
        <taxon>rosids</taxon>
        <taxon>fabids</taxon>
        <taxon>Fabales</taxon>
        <taxon>Fabaceae</taxon>
        <taxon>Papilionoideae</taxon>
        <taxon>50 kb inversion clade</taxon>
        <taxon>NPAAA clade</taxon>
        <taxon>indigoferoid/millettioid clade</taxon>
        <taxon>Phaseoleae</taxon>
        <taxon>Psophocarpus</taxon>
    </lineage>
</organism>
<keyword evidence="3" id="KW-0012">Acyltransferase</keyword>
<dbReference type="PANTHER" id="PTHR31623:SF79">
    <property type="entry name" value="SALUTARIDINOL 7-O-ACETYLTRANSFERASE"/>
    <property type="match status" value="1"/>
</dbReference>
<comment type="caution">
    <text evidence="4">The sequence shown here is derived from an EMBL/GenBank/DDBJ whole genome shotgun (WGS) entry which is preliminary data.</text>
</comment>
<evidence type="ECO:0000313" key="4">
    <source>
        <dbReference type="EMBL" id="KAK7393117.1"/>
    </source>
</evidence>
<dbReference type="AlphaFoldDB" id="A0AAN9SGT1"/>
<evidence type="ECO:0000256" key="2">
    <source>
        <dbReference type="ARBA" id="ARBA00022679"/>
    </source>
</evidence>
<dbReference type="EMBL" id="JAYMYS010000005">
    <property type="protein sequence ID" value="KAK7393117.1"/>
    <property type="molecule type" value="Genomic_DNA"/>
</dbReference>
<dbReference type="Pfam" id="PF02458">
    <property type="entry name" value="Transferase"/>
    <property type="match status" value="1"/>
</dbReference>
<keyword evidence="5" id="KW-1185">Reference proteome</keyword>
<dbReference type="GO" id="GO:0016746">
    <property type="term" value="F:acyltransferase activity"/>
    <property type="evidence" value="ECO:0007669"/>
    <property type="project" value="UniProtKB-KW"/>
</dbReference>
<accession>A0AAN9SGT1</accession>